<dbReference type="RefSeq" id="XP_003062811.1">
    <property type="nucleotide sequence ID" value="XM_003062765.1"/>
</dbReference>
<evidence type="ECO:0000313" key="6">
    <source>
        <dbReference type="Proteomes" id="UP000001876"/>
    </source>
</evidence>
<dbReference type="GO" id="GO:0004497">
    <property type="term" value="F:monooxygenase activity"/>
    <property type="evidence" value="ECO:0007669"/>
    <property type="project" value="UniProtKB-KW"/>
</dbReference>
<dbReference type="OMA" id="GEAHQWF"/>
<evidence type="ECO:0000259" key="4">
    <source>
        <dbReference type="Pfam" id="PF01494"/>
    </source>
</evidence>
<keyword evidence="1" id="KW-0560">Oxidoreductase</keyword>
<dbReference type="InterPro" id="IPR036188">
    <property type="entry name" value="FAD/NAD-bd_sf"/>
</dbReference>
<dbReference type="OrthoDB" id="531840at2759"/>
<protein>
    <submittedName>
        <fullName evidence="5">Predicted protein</fullName>
    </submittedName>
</protein>
<dbReference type="PANTHER" id="PTHR13789:SF309">
    <property type="entry name" value="PUTATIVE (AFU_ORTHOLOGUE AFUA_6G14510)-RELATED"/>
    <property type="match status" value="1"/>
</dbReference>
<dbReference type="InterPro" id="IPR002938">
    <property type="entry name" value="FAD-bd"/>
</dbReference>
<dbReference type="AlphaFoldDB" id="C1N4L3"/>
<evidence type="ECO:0000256" key="2">
    <source>
        <dbReference type="ARBA" id="ARBA00023033"/>
    </source>
</evidence>
<dbReference type="STRING" id="564608.C1N4L3"/>
<dbReference type="KEGG" id="mpp:MICPUCDRAFT_52601"/>
<dbReference type="Pfam" id="PF01494">
    <property type="entry name" value="FAD_binding_3"/>
    <property type="match status" value="2"/>
</dbReference>
<accession>C1N4L3</accession>
<reference evidence="5 6" key="1">
    <citation type="journal article" date="2009" name="Science">
        <title>Green evolution and dynamic adaptations revealed by genomes of the marine picoeukaryotes Micromonas.</title>
        <authorList>
            <person name="Worden A.Z."/>
            <person name="Lee J.H."/>
            <person name="Mock T."/>
            <person name="Rouze P."/>
            <person name="Simmons M.P."/>
            <person name="Aerts A.L."/>
            <person name="Allen A.E."/>
            <person name="Cuvelier M.L."/>
            <person name="Derelle E."/>
            <person name="Everett M.V."/>
            <person name="Foulon E."/>
            <person name="Grimwood J."/>
            <person name="Gundlach H."/>
            <person name="Henrissat B."/>
            <person name="Napoli C."/>
            <person name="McDonald S.M."/>
            <person name="Parker M.S."/>
            <person name="Rombauts S."/>
            <person name="Salamov A."/>
            <person name="Von Dassow P."/>
            <person name="Badger J.H."/>
            <person name="Coutinho P.M."/>
            <person name="Demir E."/>
            <person name="Dubchak I."/>
            <person name="Gentemann C."/>
            <person name="Eikrem W."/>
            <person name="Gready J.E."/>
            <person name="John U."/>
            <person name="Lanier W."/>
            <person name="Lindquist E.A."/>
            <person name="Lucas S."/>
            <person name="Mayer K.F."/>
            <person name="Moreau H."/>
            <person name="Not F."/>
            <person name="Otillar R."/>
            <person name="Panaud O."/>
            <person name="Pangilinan J."/>
            <person name="Paulsen I."/>
            <person name="Piegu B."/>
            <person name="Poliakov A."/>
            <person name="Robbens S."/>
            <person name="Schmutz J."/>
            <person name="Toulza E."/>
            <person name="Wyss T."/>
            <person name="Zelensky A."/>
            <person name="Zhou K."/>
            <person name="Armbrust E.V."/>
            <person name="Bhattacharya D."/>
            <person name="Goodenough U.W."/>
            <person name="Van de Peer Y."/>
            <person name="Grigoriev I.V."/>
        </authorList>
    </citation>
    <scope>NUCLEOTIDE SEQUENCE [LARGE SCALE GENOMIC DNA]</scope>
    <source>
        <strain evidence="5 6">CCMP1545</strain>
    </source>
</reference>
<feature type="compositionally biased region" description="Low complexity" evidence="3">
    <location>
        <begin position="43"/>
        <end position="52"/>
    </location>
</feature>
<feature type="compositionally biased region" description="Low complexity" evidence="3">
    <location>
        <begin position="7"/>
        <end position="17"/>
    </location>
</feature>
<sequence>MPARIHASSAPTPAPARRVARPSRHQADGARRRRGVVPPSPSSSPSSSVAGPKPLRSVPNGGEAAASTASNEPGRPVGKPPPLRVAIVGAGPCGLVTAIALRKFGIDDVTIFDRYPTVRPAVGAAFNLNGGAAILDKLGLGKIFRDLANPMTRVRARRVGGDRITLMDLNVPKMIMDDPVASTTLTSSEHLPENLPRELRDERDVLCGTVLRADLLEALSETLPEETLSGLGKDVTGAETSPGGGARLLFGNGEKSDRFDLVVGCDGIRSKIRESMPGIGRSGAKYGGIRILFGVTGDATPETSSARREGERGEAHQWFGDGCYTLVFTGGGEGRKRDNVAVCVADDGGVTKRRDENAGWLKMGSVDDVDDDADAAAADERGRSNRASNAIAREEVIATMERYGMPREAIDVAASCERFFDIGVHYHDPIPSWSDPTGSLVLAGDACHAMPPFLGQGANQAFQDAYVLARNLSAVRSSGGKSLSGAFESVKAAMDAYEATRKPSTTRIMQSSRVIGFVETGSGPVAFVRDVAFAGLGATGLVGKIFLQNASLAIGEED</sequence>
<dbReference type="InterPro" id="IPR050493">
    <property type="entry name" value="FAD-dep_Monooxygenase_BioMet"/>
</dbReference>
<proteinExistence type="predicted"/>
<gene>
    <name evidence="5" type="ORF">MICPUCDRAFT_52601</name>
</gene>
<dbReference type="GO" id="GO:0071949">
    <property type="term" value="F:FAD binding"/>
    <property type="evidence" value="ECO:0007669"/>
    <property type="project" value="InterPro"/>
</dbReference>
<evidence type="ECO:0000256" key="1">
    <source>
        <dbReference type="ARBA" id="ARBA00023002"/>
    </source>
</evidence>
<dbReference type="GeneID" id="9688251"/>
<evidence type="ECO:0000256" key="3">
    <source>
        <dbReference type="SAM" id="MobiDB-lite"/>
    </source>
</evidence>
<dbReference type="PANTHER" id="PTHR13789">
    <property type="entry name" value="MONOOXYGENASE"/>
    <property type="match status" value="1"/>
</dbReference>
<dbReference type="SUPFAM" id="SSF51905">
    <property type="entry name" value="FAD/NAD(P)-binding domain"/>
    <property type="match status" value="1"/>
</dbReference>
<organism evidence="6">
    <name type="scientific">Micromonas pusilla (strain CCMP1545)</name>
    <name type="common">Picoplanktonic green alga</name>
    <dbReference type="NCBI Taxonomy" id="564608"/>
    <lineage>
        <taxon>Eukaryota</taxon>
        <taxon>Viridiplantae</taxon>
        <taxon>Chlorophyta</taxon>
        <taxon>Mamiellophyceae</taxon>
        <taxon>Mamiellales</taxon>
        <taxon>Mamiellaceae</taxon>
        <taxon>Micromonas</taxon>
    </lineage>
</organism>
<keyword evidence="6" id="KW-1185">Reference proteome</keyword>
<dbReference type="Proteomes" id="UP000001876">
    <property type="component" value="Unassembled WGS sequence"/>
</dbReference>
<keyword evidence="2" id="KW-0503">Monooxygenase</keyword>
<dbReference type="EMBL" id="GG663747">
    <property type="protein sequence ID" value="EEH52750.1"/>
    <property type="molecule type" value="Genomic_DNA"/>
</dbReference>
<feature type="region of interest" description="Disordered" evidence="3">
    <location>
        <begin position="1"/>
        <end position="78"/>
    </location>
</feature>
<evidence type="ECO:0000313" key="5">
    <source>
        <dbReference type="EMBL" id="EEH52750.1"/>
    </source>
</evidence>
<feature type="domain" description="FAD-binding" evidence="4">
    <location>
        <begin position="438"/>
        <end position="510"/>
    </location>
</feature>
<dbReference type="PRINTS" id="PR00420">
    <property type="entry name" value="RNGMNOXGNASE"/>
</dbReference>
<name>C1N4L3_MICPC</name>
<feature type="domain" description="FAD-binding" evidence="4">
    <location>
        <begin position="84"/>
        <end position="285"/>
    </location>
</feature>
<dbReference type="Gene3D" id="3.50.50.60">
    <property type="entry name" value="FAD/NAD(P)-binding domain"/>
    <property type="match status" value="1"/>
</dbReference>